<keyword evidence="5" id="KW-0493">Microtubule</keyword>
<protein>
    <recommendedName>
        <fullName evidence="12">Dynein axonemal light chain 4</fullName>
    </recommendedName>
</protein>
<evidence type="ECO:0000313" key="16">
    <source>
        <dbReference type="Proteomes" id="UP001359485"/>
    </source>
</evidence>
<keyword evidence="8" id="KW-0505">Motor protein</keyword>
<evidence type="ECO:0000256" key="9">
    <source>
        <dbReference type="ARBA" id="ARBA00023212"/>
    </source>
</evidence>
<evidence type="ECO:0000256" key="4">
    <source>
        <dbReference type="ARBA" id="ARBA00022490"/>
    </source>
</evidence>
<keyword evidence="6" id="KW-0243">Dynein</keyword>
<dbReference type="SMART" id="SM01375">
    <property type="entry name" value="Dynein_light"/>
    <property type="match status" value="1"/>
</dbReference>
<sequence length="115" mass="12567">MEEAAPAPEGGAPPAGGESADDKKIVHTYPLVKTCDMPEEMWSEVMELIVTGCEKFAYNYELASKLIKQGLDQRFGPPWNIVVGEAYGFEVTYLVGSLMLMYTGGNIACICWKAP</sequence>
<evidence type="ECO:0000256" key="3">
    <source>
        <dbReference type="ARBA" id="ARBA00011655"/>
    </source>
</evidence>
<evidence type="ECO:0000256" key="2">
    <source>
        <dbReference type="ARBA" id="ARBA00010156"/>
    </source>
</evidence>
<evidence type="ECO:0000313" key="14">
    <source>
        <dbReference type="EMBL" id="KAK6633975.1"/>
    </source>
</evidence>
<keyword evidence="7" id="KW-0969">Cilium</keyword>
<dbReference type="GO" id="GO:0005930">
    <property type="term" value="C:axoneme"/>
    <property type="evidence" value="ECO:0007669"/>
    <property type="project" value="UniProtKB-SubCell"/>
</dbReference>
<keyword evidence="10" id="KW-0966">Cell projection</keyword>
<feature type="compositionally biased region" description="Low complexity" evidence="13">
    <location>
        <begin position="1"/>
        <end position="18"/>
    </location>
</feature>
<dbReference type="GO" id="GO:0030286">
    <property type="term" value="C:dynein complex"/>
    <property type="evidence" value="ECO:0007669"/>
    <property type="project" value="UniProtKB-KW"/>
</dbReference>
<comment type="function">
    <text evidence="11">Force generating protein of respiratory cilia. Produces force towards the minus ends of microtubules. Dynein has ATPase activity.</text>
</comment>
<name>A0AAN8SE43_POLSC</name>
<dbReference type="GO" id="GO:0007017">
    <property type="term" value="P:microtubule-based process"/>
    <property type="evidence" value="ECO:0007669"/>
    <property type="project" value="InterPro"/>
</dbReference>
<dbReference type="AlphaFoldDB" id="A0AAN8SE43"/>
<comment type="caution">
    <text evidence="15">The sequence shown here is derived from an EMBL/GenBank/DDBJ whole genome shotgun (WGS) entry which is preliminary data.</text>
</comment>
<gene>
    <name evidence="15" type="ORF">RUM43_001579</name>
    <name evidence="14" type="ORF">RUM44_004582</name>
</gene>
<dbReference type="Pfam" id="PF01221">
    <property type="entry name" value="Dynein_light"/>
    <property type="match status" value="1"/>
</dbReference>
<dbReference type="GO" id="GO:0005874">
    <property type="term" value="C:microtubule"/>
    <property type="evidence" value="ECO:0007669"/>
    <property type="project" value="UniProtKB-KW"/>
</dbReference>
<reference evidence="15 17" key="1">
    <citation type="submission" date="2023-10" db="EMBL/GenBank/DDBJ databases">
        <title>Genomes of two closely related lineages of the louse Polyplax serrata with different host specificities.</title>
        <authorList>
            <person name="Martinu J."/>
            <person name="Tarabai H."/>
            <person name="Stefka J."/>
            <person name="Hypsa V."/>
        </authorList>
    </citation>
    <scope>NUCLEOTIDE SEQUENCE [LARGE SCALE GENOMIC DNA]</scope>
    <source>
        <strain evidence="14">98ZLc_SE</strain>
        <strain evidence="15">HR10_N</strain>
    </source>
</reference>
<evidence type="ECO:0000256" key="12">
    <source>
        <dbReference type="ARBA" id="ARBA00069494"/>
    </source>
</evidence>
<proteinExistence type="inferred from homology"/>
<comment type="similarity">
    <text evidence="2">Belongs to the dynein light chain family.</text>
</comment>
<dbReference type="CDD" id="cd21453">
    <property type="entry name" value="DLC-like_DNAL4"/>
    <property type="match status" value="1"/>
</dbReference>
<accession>A0AAN8SE43</accession>
<organism evidence="15 17">
    <name type="scientific">Polyplax serrata</name>
    <name type="common">Common mouse louse</name>
    <dbReference type="NCBI Taxonomy" id="468196"/>
    <lineage>
        <taxon>Eukaryota</taxon>
        <taxon>Metazoa</taxon>
        <taxon>Ecdysozoa</taxon>
        <taxon>Arthropoda</taxon>
        <taxon>Hexapoda</taxon>
        <taxon>Insecta</taxon>
        <taxon>Pterygota</taxon>
        <taxon>Neoptera</taxon>
        <taxon>Paraneoptera</taxon>
        <taxon>Psocodea</taxon>
        <taxon>Troctomorpha</taxon>
        <taxon>Phthiraptera</taxon>
        <taxon>Anoplura</taxon>
        <taxon>Polyplacidae</taxon>
        <taxon>Polyplax</taxon>
    </lineage>
</organism>
<dbReference type="Gene3D" id="3.30.740.10">
    <property type="entry name" value="Protein Inhibitor Of Neuronal Nitric Oxide Synthase"/>
    <property type="match status" value="1"/>
</dbReference>
<keyword evidence="16" id="KW-1185">Reference proteome</keyword>
<evidence type="ECO:0000256" key="11">
    <source>
        <dbReference type="ARBA" id="ARBA00057688"/>
    </source>
</evidence>
<comment type="subcellular location">
    <subcellularLocation>
        <location evidence="1">Cytoplasm</location>
        <location evidence="1">Cytoskeleton</location>
        <location evidence="1">Cilium axoneme</location>
    </subcellularLocation>
</comment>
<comment type="subunit">
    <text evidence="3">Consists of at least two heavy chains and a number of intermediate and light chains.</text>
</comment>
<keyword evidence="4" id="KW-0963">Cytoplasm</keyword>
<evidence type="ECO:0000313" key="17">
    <source>
        <dbReference type="Proteomes" id="UP001372834"/>
    </source>
</evidence>
<dbReference type="EMBL" id="JAWJWE010000001">
    <property type="protein sequence ID" value="KAK6645303.1"/>
    <property type="molecule type" value="Genomic_DNA"/>
</dbReference>
<dbReference type="FunFam" id="3.30.740.10:FF:000002">
    <property type="entry name" value="Dynein light chain"/>
    <property type="match status" value="1"/>
</dbReference>
<evidence type="ECO:0000256" key="8">
    <source>
        <dbReference type="ARBA" id="ARBA00023175"/>
    </source>
</evidence>
<keyword evidence="9" id="KW-0206">Cytoskeleton</keyword>
<evidence type="ECO:0000313" key="15">
    <source>
        <dbReference type="EMBL" id="KAK6645303.1"/>
    </source>
</evidence>
<dbReference type="InterPro" id="IPR001372">
    <property type="entry name" value="Dynein_light_chain_typ-1/2"/>
</dbReference>
<evidence type="ECO:0000256" key="6">
    <source>
        <dbReference type="ARBA" id="ARBA00023017"/>
    </source>
</evidence>
<evidence type="ECO:0000256" key="5">
    <source>
        <dbReference type="ARBA" id="ARBA00022701"/>
    </source>
</evidence>
<evidence type="ECO:0000256" key="10">
    <source>
        <dbReference type="ARBA" id="ARBA00023273"/>
    </source>
</evidence>
<feature type="region of interest" description="Disordered" evidence="13">
    <location>
        <begin position="1"/>
        <end position="23"/>
    </location>
</feature>
<dbReference type="SUPFAM" id="SSF54648">
    <property type="entry name" value="DLC"/>
    <property type="match status" value="1"/>
</dbReference>
<dbReference type="Proteomes" id="UP001372834">
    <property type="component" value="Unassembled WGS sequence"/>
</dbReference>
<dbReference type="InterPro" id="IPR037177">
    <property type="entry name" value="DLC_sf"/>
</dbReference>
<evidence type="ECO:0000256" key="7">
    <source>
        <dbReference type="ARBA" id="ARBA00023069"/>
    </source>
</evidence>
<evidence type="ECO:0000256" key="13">
    <source>
        <dbReference type="SAM" id="MobiDB-lite"/>
    </source>
</evidence>
<dbReference type="Proteomes" id="UP001359485">
    <property type="component" value="Unassembled WGS sequence"/>
</dbReference>
<dbReference type="EMBL" id="JAWJWF010000004">
    <property type="protein sequence ID" value="KAK6633975.1"/>
    <property type="molecule type" value="Genomic_DNA"/>
</dbReference>
<evidence type="ECO:0000256" key="1">
    <source>
        <dbReference type="ARBA" id="ARBA00004430"/>
    </source>
</evidence>